<evidence type="ECO:0000256" key="8">
    <source>
        <dbReference type="ARBA" id="ARBA00022842"/>
    </source>
</evidence>
<keyword evidence="5" id="KW-0479">Metal-binding</keyword>
<dbReference type="SUPFAM" id="SSF53649">
    <property type="entry name" value="Alkaline phosphatase-like"/>
    <property type="match status" value="1"/>
</dbReference>
<keyword evidence="7" id="KW-0862">Zinc</keyword>
<evidence type="ECO:0000313" key="11">
    <source>
        <dbReference type="EMBL" id="MEM5947062.1"/>
    </source>
</evidence>
<keyword evidence="8" id="KW-0460">Magnesium</keyword>
<dbReference type="EMBL" id="JBCHKQ010000001">
    <property type="protein sequence ID" value="MEM5947062.1"/>
    <property type="molecule type" value="Genomic_DNA"/>
</dbReference>
<evidence type="ECO:0000256" key="3">
    <source>
        <dbReference type="ARBA" id="ARBA00005984"/>
    </source>
</evidence>
<dbReference type="RefSeq" id="WP_420068515.1">
    <property type="nucleotide sequence ID" value="NZ_JBCHKQ010000001.1"/>
</dbReference>
<protein>
    <submittedName>
        <fullName evidence="11">Alkaline phosphatase</fullName>
    </submittedName>
</protein>
<dbReference type="Proteomes" id="UP001466331">
    <property type="component" value="Unassembled WGS sequence"/>
</dbReference>
<dbReference type="InterPro" id="IPR001952">
    <property type="entry name" value="Alkaline_phosphatase"/>
</dbReference>
<evidence type="ECO:0000256" key="5">
    <source>
        <dbReference type="ARBA" id="ARBA00022723"/>
    </source>
</evidence>
<proteinExistence type="inferred from homology"/>
<evidence type="ECO:0000256" key="10">
    <source>
        <dbReference type="SAM" id="SignalP"/>
    </source>
</evidence>
<comment type="cofactor">
    <cofactor evidence="2">
        <name>Zn(2+)</name>
        <dbReference type="ChEBI" id="CHEBI:29105"/>
    </cofactor>
</comment>
<comment type="cofactor">
    <cofactor evidence="1">
        <name>Mg(2+)</name>
        <dbReference type="ChEBI" id="CHEBI:18420"/>
    </cofactor>
</comment>
<accession>A0ABU9U8R8</accession>
<evidence type="ECO:0000256" key="4">
    <source>
        <dbReference type="ARBA" id="ARBA00022553"/>
    </source>
</evidence>
<comment type="caution">
    <text evidence="11">The sequence shown here is derived from an EMBL/GenBank/DDBJ whole genome shotgun (WGS) entry which is preliminary data.</text>
</comment>
<dbReference type="PROSITE" id="PS00123">
    <property type="entry name" value="ALKALINE_PHOSPHATASE"/>
    <property type="match status" value="1"/>
</dbReference>
<evidence type="ECO:0000256" key="1">
    <source>
        <dbReference type="ARBA" id="ARBA00001946"/>
    </source>
</evidence>
<dbReference type="Gene3D" id="1.10.60.40">
    <property type="match status" value="1"/>
</dbReference>
<reference evidence="11 12" key="1">
    <citation type="submission" date="2024-03" db="EMBL/GenBank/DDBJ databases">
        <title>Ignisphaera cupida sp. nov., a hyperthermophilic hydrolytic archaeon from a hot spring of Kamchatka, and proposal of Ignisphaeraceae fam. nov.</title>
        <authorList>
            <person name="Podosokorskaya O.A."/>
            <person name="Elcheninov A.G."/>
            <person name="Maltseva A.I."/>
            <person name="Zayulina K.S."/>
            <person name="Novikov A."/>
            <person name="Merkel A.Y."/>
        </authorList>
    </citation>
    <scope>NUCLEOTIDE SEQUENCE [LARGE SCALE GENOMIC DNA]</scope>
    <source>
        <strain evidence="11 12">38H-sp</strain>
    </source>
</reference>
<sequence>MKKLSSILLIFIVLLLPLHAGGNQEKQTGSTPELHANRNLKYVFLFIGDGMALPQINAAEAYLMAKEEKDSPVKLSFSQFPVTGMCTTYSANSYITDSAAAATALASGRKTANGILNMDESKKTTFKTIAEFLHEKGFKIGIISTVSIDHATPAAFYAHQPSRGNYYEISLELAKSGFEFFAGGGLKDPEGKKSKKEGEKNNALEEAKKAGYKILNSIKDIEGLSKNDAEKVIVMNPVLSSSSLAMPYKIDRDKTSLNLADFTKKAIEFLENPKGFFIMVEGGKIDWACHANDAVAAIHDVLDFNSAVEAALDFAKIHPDETLIVVTGDHETGGLTMGFAGTRYSSAFSKLTKQKLSFEEFNKIIDKYKEKENLTVEDLLPVLKENFGLEDLSIREKDLLENAIHASINNATSQDEASYLLYGGYEPITVTITHIINNRAGLGWTSYSHTAVPVPVYAKGPGAEVFTGYYDNTEIPKRLSRLLDTNL</sequence>
<dbReference type="InterPro" id="IPR017850">
    <property type="entry name" value="Alkaline_phosphatase_core_sf"/>
</dbReference>
<evidence type="ECO:0000313" key="12">
    <source>
        <dbReference type="Proteomes" id="UP001466331"/>
    </source>
</evidence>
<dbReference type="SMART" id="SM00098">
    <property type="entry name" value="alkPPc"/>
    <property type="match status" value="1"/>
</dbReference>
<keyword evidence="12" id="KW-1185">Reference proteome</keyword>
<gene>
    <name evidence="11" type="ORF">WKV44_00735</name>
</gene>
<organism evidence="11 12">
    <name type="scientific">Rarispira pelagica</name>
    <dbReference type="NCBI Taxonomy" id="3141764"/>
    <lineage>
        <taxon>Bacteria</taxon>
        <taxon>Pseudomonadati</taxon>
        <taxon>Spirochaetota</taxon>
        <taxon>Spirochaetia</taxon>
        <taxon>Winmispirales</taxon>
        <taxon>Winmispiraceae</taxon>
        <taxon>Rarispira</taxon>
    </lineage>
</organism>
<dbReference type="PANTHER" id="PTHR11596">
    <property type="entry name" value="ALKALINE PHOSPHATASE"/>
    <property type="match status" value="1"/>
</dbReference>
<evidence type="ECO:0000256" key="7">
    <source>
        <dbReference type="ARBA" id="ARBA00022833"/>
    </source>
</evidence>
<feature type="chain" id="PRO_5046985682" evidence="10">
    <location>
        <begin position="21"/>
        <end position="487"/>
    </location>
</feature>
<dbReference type="Pfam" id="PF00245">
    <property type="entry name" value="Alk_phosphatase"/>
    <property type="match status" value="1"/>
</dbReference>
<evidence type="ECO:0000256" key="6">
    <source>
        <dbReference type="ARBA" id="ARBA00022801"/>
    </source>
</evidence>
<keyword evidence="10" id="KW-0732">Signal</keyword>
<dbReference type="PRINTS" id="PR00113">
    <property type="entry name" value="ALKPHPHTASE"/>
</dbReference>
<keyword evidence="4" id="KW-0597">Phosphoprotein</keyword>
<name>A0ABU9U8R8_9SPIR</name>
<dbReference type="CDD" id="cd16012">
    <property type="entry name" value="ALP"/>
    <property type="match status" value="1"/>
</dbReference>
<keyword evidence="6" id="KW-0378">Hydrolase</keyword>
<dbReference type="InterPro" id="IPR018299">
    <property type="entry name" value="Alkaline_phosphatase_AS"/>
</dbReference>
<feature type="signal peptide" evidence="10">
    <location>
        <begin position="1"/>
        <end position="20"/>
    </location>
</feature>
<evidence type="ECO:0000256" key="2">
    <source>
        <dbReference type="ARBA" id="ARBA00001947"/>
    </source>
</evidence>
<comment type="similarity">
    <text evidence="3 9">Belongs to the alkaline phosphatase family.</text>
</comment>
<dbReference type="Gene3D" id="3.40.720.10">
    <property type="entry name" value="Alkaline Phosphatase, subunit A"/>
    <property type="match status" value="1"/>
</dbReference>
<dbReference type="PANTHER" id="PTHR11596:SF5">
    <property type="entry name" value="ALKALINE PHOSPHATASE"/>
    <property type="match status" value="1"/>
</dbReference>
<evidence type="ECO:0000256" key="9">
    <source>
        <dbReference type="RuleBase" id="RU003946"/>
    </source>
</evidence>